<reference evidence="2" key="2">
    <citation type="submission" date="2014-07" db="EMBL/GenBank/DDBJ databases">
        <authorList>
            <person name="Zhang J.E."/>
            <person name="Yang H."/>
            <person name="Guo J."/>
            <person name="Deng Z."/>
            <person name="Luo H."/>
            <person name="Luo M."/>
            <person name="Zhao B."/>
        </authorList>
    </citation>
    <scope>NUCLEOTIDE SEQUENCE</scope>
    <source>
        <tissue evidence="2">6 venom glands</tissue>
    </source>
</reference>
<sequence>MNLLVLSVVYALVVCASAQQPCGEGQVCKENECCTAIMNDEPCSQPSLNGRFEITCPCEPGLECKISTMFQIPLCHNRSEITGLDHIPPGVSRRRNYLTGSYGYPTTTGHHFTLSLPKKCCIWTCHQQCCVARSPYSGRPVFGLKDLTHTHQMRYSQSIKILNSLST</sequence>
<name>A0A1D0BNE3_HADIN</name>
<evidence type="ECO:0000313" key="2">
    <source>
        <dbReference type="EMBL" id="CDZ18888.1"/>
    </source>
</evidence>
<feature type="non-terminal residue" evidence="2">
    <location>
        <position position="167"/>
    </location>
</feature>
<dbReference type="AlphaFoldDB" id="A0A1D0BNE3"/>
<keyword evidence="1" id="KW-0732">Signal</keyword>
<evidence type="ECO:0000256" key="1">
    <source>
        <dbReference type="SAM" id="SignalP"/>
    </source>
</evidence>
<dbReference type="EMBL" id="HACE01000104">
    <property type="protein sequence ID" value="CDZ18888.1"/>
    <property type="molecule type" value="Transcribed_RNA"/>
</dbReference>
<feature type="chain" id="PRO_5008896962" evidence="1">
    <location>
        <begin position="19"/>
        <end position="167"/>
    </location>
</feature>
<feature type="signal peptide" evidence="1">
    <location>
        <begin position="1"/>
        <end position="18"/>
    </location>
</feature>
<reference evidence="2" key="1">
    <citation type="thesis" date="2012" institute="The University of Queensland">
        <title>Probing the chemical diversity of venom from the Australian Funnel-web spider Hadronyche infensa.</title>
        <authorList>
            <person name="Pineda S.S."/>
        </authorList>
    </citation>
    <scope>NUCLEOTIDE SEQUENCE</scope>
    <source>
        <tissue evidence="2">6 venom glands</tissue>
    </source>
</reference>
<organism evidence="2">
    <name type="scientific">Hadronyche infensa</name>
    <name type="common">Fraser island funnel-web spider</name>
    <name type="synonym">Atrax infensus</name>
    <dbReference type="NCBI Taxonomy" id="153481"/>
    <lineage>
        <taxon>Eukaryota</taxon>
        <taxon>Metazoa</taxon>
        <taxon>Ecdysozoa</taxon>
        <taxon>Arthropoda</taxon>
        <taxon>Chelicerata</taxon>
        <taxon>Arachnida</taxon>
        <taxon>Araneae</taxon>
        <taxon>Mygalomorphae</taxon>
        <taxon>Avicularoidea</taxon>
        <taxon>Hexathelidae</taxon>
        <taxon>Hadronyche</taxon>
    </lineage>
</organism>
<accession>A0A1D0BNE3</accession>
<proteinExistence type="predicted"/>
<protein>
    <submittedName>
        <fullName evidence="2">U8-Hexatoxin-Hi1a</fullName>
    </submittedName>
</protein>